<keyword evidence="2" id="KW-1185">Reference proteome</keyword>
<sequence>MELPRSSLSSLSPRDVSWVRGTSVVSIKLGEVEAEDSYCHHGTMLFLGTLEEEEGQEGEGRREMAEALLSALTDRHQQRQTWRDR</sequence>
<comment type="caution">
    <text evidence="1">The sequence shown here is derived from an EMBL/GenBank/DDBJ whole genome shotgun (WGS) entry which is preliminary data.</text>
</comment>
<dbReference type="AlphaFoldDB" id="A0AAD9BVE5"/>
<dbReference type="EMBL" id="JASDAP010000015">
    <property type="protein sequence ID" value="KAK1891117.1"/>
    <property type="molecule type" value="Genomic_DNA"/>
</dbReference>
<proteinExistence type="predicted"/>
<protein>
    <submittedName>
        <fullName evidence="1">GTP 3'8-cyclase</fullName>
    </submittedName>
</protein>
<accession>A0AAD9BVE5</accession>
<evidence type="ECO:0000313" key="2">
    <source>
        <dbReference type="Proteomes" id="UP001228049"/>
    </source>
</evidence>
<gene>
    <name evidence="1" type="ORF">KUDE01_009945</name>
</gene>
<evidence type="ECO:0000313" key="1">
    <source>
        <dbReference type="EMBL" id="KAK1891117.1"/>
    </source>
</evidence>
<organism evidence="1 2">
    <name type="scientific">Dissostichus eleginoides</name>
    <name type="common">Patagonian toothfish</name>
    <name type="synonym">Dissostichus amissus</name>
    <dbReference type="NCBI Taxonomy" id="100907"/>
    <lineage>
        <taxon>Eukaryota</taxon>
        <taxon>Metazoa</taxon>
        <taxon>Chordata</taxon>
        <taxon>Craniata</taxon>
        <taxon>Vertebrata</taxon>
        <taxon>Euteleostomi</taxon>
        <taxon>Actinopterygii</taxon>
        <taxon>Neopterygii</taxon>
        <taxon>Teleostei</taxon>
        <taxon>Neoteleostei</taxon>
        <taxon>Acanthomorphata</taxon>
        <taxon>Eupercaria</taxon>
        <taxon>Perciformes</taxon>
        <taxon>Notothenioidei</taxon>
        <taxon>Nototheniidae</taxon>
        <taxon>Dissostichus</taxon>
    </lineage>
</organism>
<name>A0AAD9BVE5_DISEL</name>
<reference evidence="1" key="1">
    <citation type="submission" date="2023-04" db="EMBL/GenBank/DDBJ databases">
        <title>Chromosome-level genome of Chaenocephalus aceratus.</title>
        <authorList>
            <person name="Park H."/>
        </authorList>
    </citation>
    <scope>NUCLEOTIDE SEQUENCE</scope>
    <source>
        <strain evidence="1">DE</strain>
        <tissue evidence="1">Muscle</tissue>
    </source>
</reference>
<dbReference type="Proteomes" id="UP001228049">
    <property type="component" value="Unassembled WGS sequence"/>
</dbReference>